<comment type="caution">
    <text evidence="17">The sequence shown here is derived from an EMBL/GenBank/DDBJ whole genome shotgun (WGS) entry which is preliminary data.</text>
</comment>
<keyword evidence="9 14" id="KW-0238">DNA-binding</keyword>
<evidence type="ECO:0000256" key="7">
    <source>
        <dbReference type="ARBA" id="ARBA00022806"/>
    </source>
</evidence>
<proteinExistence type="inferred from homology"/>
<evidence type="ECO:0000256" key="15">
    <source>
        <dbReference type="SAM" id="MobiDB-lite"/>
    </source>
</evidence>
<comment type="subunit">
    <text evidence="2">Homohexamer.</text>
</comment>
<dbReference type="PANTHER" id="PTHR30153">
    <property type="entry name" value="REPLICATIVE DNA HELICASE DNAB"/>
    <property type="match status" value="1"/>
</dbReference>
<evidence type="ECO:0000256" key="13">
    <source>
        <dbReference type="NCBIfam" id="TIGR00665"/>
    </source>
</evidence>
<evidence type="ECO:0000313" key="18">
    <source>
        <dbReference type="Proteomes" id="UP000253420"/>
    </source>
</evidence>
<reference evidence="17 18" key="1">
    <citation type="submission" date="2018-07" db="EMBL/GenBank/DDBJ databases">
        <title>The draft genome of Phyllobacterium salinisoli.</title>
        <authorList>
            <person name="Liu L."/>
            <person name="Li L."/>
            <person name="Zhang X."/>
            <person name="Liang L."/>
        </authorList>
    </citation>
    <scope>NUCLEOTIDE SEQUENCE [LARGE SCALE GENOMIC DNA]</scope>
    <source>
        <strain evidence="17 18">LLAN61</strain>
    </source>
</reference>
<keyword evidence="18" id="KW-1185">Reference proteome</keyword>
<dbReference type="CDD" id="cd00984">
    <property type="entry name" value="DnaB_C"/>
    <property type="match status" value="1"/>
</dbReference>
<evidence type="ECO:0000256" key="1">
    <source>
        <dbReference type="ARBA" id="ARBA00008428"/>
    </source>
</evidence>
<keyword evidence="7 14" id="KW-0347">Helicase</keyword>
<keyword evidence="10" id="KW-0413">Isomerase</keyword>
<evidence type="ECO:0000256" key="3">
    <source>
        <dbReference type="ARBA" id="ARBA00022515"/>
    </source>
</evidence>
<dbReference type="GO" id="GO:0003677">
    <property type="term" value="F:DNA binding"/>
    <property type="evidence" value="ECO:0007669"/>
    <property type="project" value="UniProtKB-UniRule"/>
</dbReference>
<dbReference type="Pfam" id="PF03796">
    <property type="entry name" value="DnaB_C"/>
    <property type="match status" value="1"/>
</dbReference>
<name>A0A368K485_9HYPH</name>
<dbReference type="AlphaFoldDB" id="A0A368K485"/>
<dbReference type="OrthoDB" id="9773982at2"/>
<evidence type="ECO:0000256" key="10">
    <source>
        <dbReference type="ARBA" id="ARBA00023235"/>
    </source>
</evidence>
<dbReference type="InterPro" id="IPR007692">
    <property type="entry name" value="DNA_helicase_DnaB"/>
</dbReference>
<protein>
    <recommendedName>
        <fullName evidence="13 14">Replicative DNA helicase</fullName>
        <ecNumber evidence="13 14">5.6.2.3</ecNumber>
    </recommendedName>
</protein>
<evidence type="ECO:0000256" key="5">
    <source>
        <dbReference type="ARBA" id="ARBA00022741"/>
    </source>
</evidence>
<evidence type="ECO:0000256" key="11">
    <source>
        <dbReference type="ARBA" id="ARBA00044932"/>
    </source>
</evidence>
<keyword evidence="8 14" id="KW-0067">ATP-binding</keyword>
<dbReference type="InterPro" id="IPR027417">
    <property type="entry name" value="P-loop_NTPase"/>
</dbReference>
<dbReference type="SMART" id="SM00382">
    <property type="entry name" value="AAA"/>
    <property type="match status" value="1"/>
</dbReference>
<evidence type="ECO:0000313" key="17">
    <source>
        <dbReference type="EMBL" id="RCS23182.1"/>
    </source>
</evidence>
<dbReference type="SUPFAM" id="SSF52540">
    <property type="entry name" value="P-loop containing nucleoside triphosphate hydrolases"/>
    <property type="match status" value="1"/>
</dbReference>
<feature type="compositionally biased region" description="Basic and acidic residues" evidence="15">
    <location>
        <begin position="1"/>
        <end position="24"/>
    </location>
</feature>
<dbReference type="NCBIfam" id="NF006606">
    <property type="entry name" value="PRK09165.1"/>
    <property type="match status" value="1"/>
</dbReference>
<dbReference type="GO" id="GO:0006269">
    <property type="term" value="P:DNA replication, synthesis of primer"/>
    <property type="evidence" value="ECO:0007669"/>
    <property type="project" value="UniProtKB-UniRule"/>
</dbReference>
<evidence type="ECO:0000256" key="2">
    <source>
        <dbReference type="ARBA" id="ARBA00011643"/>
    </source>
</evidence>
<feature type="domain" description="SF4 helicase" evidence="16">
    <location>
        <begin position="203"/>
        <end position="501"/>
    </location>
</feature>
<evidence type="ECO:0000256" key="8">
    <source>
        <dbReference type="ARBA" id="ARBA00022840"/>
    </source>
</evidence>
<organism evidence="17 18">
    <name type="scientific">Phyllobacterium salinisoli</name>
    <dbReference type="NCBI Taxonomy" id="1899321"/>
    <lineage>
        <taxon>Bacteria</taxon>
        <taxon>Pseudomonadati</taxon>
        <taxon>Pseudomonadota</taxon>
        <taxon>Alphaproteobacteria</taxon>
        <taxon>Hyphomicrobiales</taxon>
        <taxon>Phyllobacteriaceae</taxon>
        <taxon>Phyllobacterium</taxon>
    </lineage>
</organism>
<dbReference type="InterPro" id="IPR016136">
    <property type="entry name" value="DNA_helicase_N/primase_C"/>
</dbReference>
<comment type="catalytic activity">
    <reaction evidence="12 14">
        <text>ATP + H2O = ADP + phosphate + H(+)</text>
        <dbReference type="Rhea" id="RHEA:13065"/>
        <dbReference type="ChEBI" id="CHEBI:15377"/>
        <dbReference type="ChEBI" id="CHEBI:15378"/>
        <dbReference type="ChEBI" id="CHEBI:30616"/>
        <dbReference type="ChEBI" id="CHEBI:43474"/>
        <dbReference type="ChEBI" id="CHEBI:456216"/>
        <dbReference type="EC" id="5.6.2.3"/>
    </reaction>
</comment>
<keyword evidence="3 14" id="KW-0639">Primosome</keyword>
<comment type="similarity">
    <text evidence="1 14">Belongs to the helicase family. DnaB subfamily.</text>
</comment>
<keyword evidence="4 14" id="KW-0235">DNA replication</keyword>
<dbReference type="PROSITE" id="PS51199">
    <property type="entry name" value="SF4_HELICASE"/>
    <property type="match status" value="1"/>
</dbReference>
<evidence type="ECO:0000256" key="9">
    <source>
        <dbReference type="ARBA" id="ARBA00023125"/>
    </source>
</evidence>
<dbReference type="GO" id="GO:0005524">
    <property type="term" value="F:ATP binding"/>
    <property type="evidence" value="ECO:0007669"/>
    <property type="project" value="UniProtKB-UniRule"/>
</dbReference>
<dbReference type="EC" id="5.6.2.3" evidence="13 14"/>
<dbReference type="NCBIfam" id="TIGR00665">
    <property type="entry name" value="DnaB"/>
    <property type="match status" value="1"/>
</dbReference>
<dbReference type="EMBL" id="QOZG01000005">
    <property type="protein sequence ID" value="RCS23182.1"/>
    <property type="molecule type" value="Genomic_DNA"/>
</dbReference>
<evidence type="ECO:0000256" key="14">
    <source>
        <dbReference type="RuleBase" id="RU362085"/>
    </source>
</evidence>
<dbReference type="SUPFAM" id="SSF48024">
    <property type="entry name" value="N-terminal domain of DnaB helicase"/>
    <property type="match status" value="1"/>
</dbReference>
<dbReference type="Gene3D" id="3.40.50.300">
    <property type="entry name" value="P-loop containing nucleotide triphosphate hydrolases"/>
    <property type="match status" value="1"/>
</dbReference>
<comment type="function">
    <text evidence="11 14">The main replicative DNA helicase, it participates in initiation and elongation during chromosome replication. Travels ahead of the DNA replisome, separating dsDNA into templates for DNA synthesis. A processive ATP-dependent 5'-3' DNA helicase it has DNA-dependent ATPase activity.</text>
</comment>
<dbReference type="RefSeq" id="WP_114440797.1">
    <property type="nucleotide sequence ID" value="NZ_QOZG01000005.1"/>
</dbReference>
<evidence type="ECO:0000256" key="12">
    <source>
        <dbReference type="ARBA" id="ARBA00048954"/>
    </source>
</evidence>
<evidence type="ECO:0000256" key="6">
    <source>
        <dbReference type="ARBA" id="ARBA00022801"/>
    </source>
</evidence>
<dbReference type="InterPro" id="IPR007694">
    <property type="entry name" value="DNA_helicase_DnaB-like_C"/>
</dbReference>
<dbReference type="InterPro" id="IPR003593">
    <property type="entry name" value="AAA+_ATPase"/>
</dbReference>
<feature type="region of interest" description="Disordered" evidence="15">
    <location>
        <begin position="1"/>
        <end position="29"/>
    </location>
</feature>
<dbReference type="PANTHER" id="PTHR30153:SF2">
    <property type="entry name" value="REPLICATIVE DNA HELICASE"/>
    <property type="match status" value="1"/>
</dbReference>
<dbReference type="GO" id="GO:0005829">
    <property type="term" value="C:cytosol"/>
    <property type="evidence" value="ECO:0007669"/>
    <property type="project" value="TreeGrafter"/>
</dbReference>
<dbReference type="GO" id="GO:0016887">
    <property type="term" value="F:ATP hydrolysis activity"/>
    <property type="evidence" value="ECO:0007669"/>
    <property type="project" value="RHEA"/>
</dbReference>
<dbReference type="InterPro" id="IPR036185">
    <property type="entry name" value="DNA_heli_DnaB-like_N_sf"/>
</dbReference>
<keyword evidence="5 14" id="KW-0547">Nucleotide-binding</keyword>
<accession>A0A368K485</accession>
<keyword evidence="6 14" id="KW-0378">Hydrolase</keyword>
<evidence type="ECO:0000256" key="4">
    <source>
        <dbReference type="ARBA" id="ARBA00022705"/>
    </source>
</evidence>
<dbReference type="InterPro" id="IPR007693">
    <property type="entry name" value="DNA_helicase_DnaB-like_N"/>
</dbReference>
<gene>
    <name evidence="17" type="ORF">DUT91_12760</name>
</gene>
<dbReference type="Proteomes" id="UP000253420">
    <property type="component" value="Unassembled WGS sequence"/>
</dbReference>
<dbReference type="Pfam" id="PF00772">
    <property type="entry name" value="DnaB"/>
    <property type="match status" value="1"/>
</dbReference>
<dbReference type="Gene3D" id="1.10.860.10">
    <property type="entry name" value="DNAb Helicase, Chain A"/>
    <property type="match status" value="1"/>
</dbReference>
<dbReference type="GO" id="GO:1990077">
    <property type="term" value="C:primosome complex"/>
    <property type="evidence" value="ECO:0007669"/>
    <property type="project" value="UniProtKB-UniRule"/>
</dbReference>
<sequence length="508" mass="56252">MAEATIRKLDQARDGTRDGGRDGRGPLYREAPNNIEAEQALLGAILINNDAFYRVSDFLKPGHFYEPLHRKIYEVASDLIRIGKMANPVTIKTFLPAEEKVGDMTVFQYVARLAAEAVTVINAEDYGRAIYDLATRRALITIGEDMVNIAYDAPVDMAPQGQIEDAERRLFELAETGRYDGGFQSFTDAVKIAVDMANAAFMRDGHLSGVSSGIHSLDARMGGLQPSDLIILAGRPGMGKTSLATNIAFNIANAYHGEQQADGSVKAVNGGVVGFFSLEMSSEQLATRIISEQTEISSSKIRRGEITETDFEKLVACSHMMQKIPLYIDQTGGISIAQLSARARRLKRQRGLDVLVIDYVQLMTGSSKASAQNRVQEITEITTGLKALGKELNVPIIALSQLSRQVESREDKRPQLSDLRESGSIEQDADVVLFVFREEYYIKNREPKPGTEEYFKWQADMEEAKGKAEVIIAKQRHGPTGTVKLAFQAEFTRFTDLAEESHLPERYE</sequence>
<dbReference type="GO" id="GO:0043139">
    <property type="term" value="F:5'-3' DNA helicase activity"/>
    <property type="evidence" value="ECO:0007669"/>
    <property type="project" value="UniProtKB-EC"/>
</dbReference>
<evidence type="ECO:0000259" key="16">
    <source>
        <dbReference type="PROSITE" id="PS51199"/>
    </source>
</evidence>